<evidence type="ECO:0000313" key="2">
    <source>
        <dbReference type="EMBL" id="MEQ2469737.1"/>
    </source>
</evidence>
<dbReference type="PROSITE" id="PS51257">
    <property type="entry name" value="PROKAR_LIPOPROTEIN"/>
    <property type="match status" value="1"/>
</dbReference>
<name>A0ABV1F8M4_9FIRM</name>
<feature type="signal peptide" evidence="1">
    <location>
        <begin position="1"/>
        <end position="33"/>
    </location>
</feature>
<protein>
    <submittedName>
        <fullName evidence="2">Uncharacterized protein</fullName>
    </submittedName>
</protein>
<gene>
    <name evidence="2" type="ORF">WMO39_05225</name>
</gene>
<dbReference type="RefSeq" id="WP_015523335.1">
    <property type="nucleotide sequence ID" value="NZ_JBBMEZ010000011.1"/>
</dbReference>
<comment type="caution">
    <text evidence="2">The sequence shown here is derived from an EMBL/GenBank/DDBJ whole genome shotgun (WGS) entry which is preliminary data.</text>
</comment>
<keyword evidence="3" id="KW-1185">Reference proteome</keyword>
<dbReference type="Proteomes" id="UP001490816">
    <property type="component" value="Unassembled WGS sequence"/>
</dbReference>
<feature type="chain" id="PRO_5045256334" evidence="1">
    <location>
        <begin position="34"/>
        <end position="159"/>
    </location>
</feature>
<reference evidence="2 3" key="1">
    <citation type="submission" date="2024-03" db="EMBL/GenBank/DDBJ databases">
        <title>Human intestinal bacterial collection.</title>
        <authorList>
            <person name="Pauvert C."/>
            <person name="Hitch T.C.A."/>
            <person name="Clavel T."/>
        </authorList>
    </citation>
    <scope>NUCLEOTIDE SEQUENCE [LARGE SCALE GENOMIC DNA]</scope>
    <source>
        <strain evidence="2 3">CLA-JM-H38</strain>
    </source>
</reference>
<evidence type="ECO:0000256" key="1">
    <source>
        <dbReference type="SAM" id="SignalP"/>
    </source>
</evidence>
<proteinExistence type="predicted"/>
<sequence length="159" mass="17603">MIKQFLKHKCNSKIKLFIAVICMFALVMSVSGCGNGNSGSDNTNSTQSTVATYKVNRGEFDWSGNEYTSVLPNQKEWNVSQYLVDDSRKCCSVIIDNSDLESTKQYVKSLEKTGVSTVKSQVTDDKKNPIFNYLGESDSYDISISYTGGITTISITKTK</sequence>
<evidence type="ECO:0000313" key="3">
    <source>
        <dbReference type="Proteomes" id="UP001490816"/>
    </source>
</evidence>
<accession>A0ABV1F8M4</accession>
<keyword evidence="1" id="KW-0732">Signal</keyword>
<dbReference type="EMBL" id="JBBMEZ010000011">
    <property type="protein sequence ID" value="MEQ2469737.1"/>
    <property type="molecule type" value="Genomic_DNA"/>
</dbReference>
<organism evidence="2 3">
    <name type="scientific">Ruminococcoides intestinale</name>
    <dbReference type="NCBI Taxonomy" id="3133162"/>
    <lineage>
        <taxon>Bacteria</taxon>
        <taxon>Bacillati</taxon>
        <taxon>Bacillota</taxon>
        <taxon>Clostridia</taxon>
        <taxon>Eubacteriales</taxon>
        <taxon>Oscillospiraceae</taxon>
        <taxon>Ruminococcoides</taxon>
    </lineage>
</organism>